<comment type="caution">
    <text evidence="1">The sequence shown here is derived from an EMBL/GenBank/DDBJ whole genome shotgun (WGS) entry which is preliminary data.</text>
</comment>
<organism evidence="1 2">
    <name type="scientific">Streptomyces syringium</name>
    <dbReference type="NCBI Taxonomy" id="76729"/>
    <lineage>
        <taxon>Bacteria</taxon>
        <taxon>Bacillati</taxon>
        <taxon>Actinomycetota</taxon>
        <taxon>Actinomycetes</taxon>
        <taxon>Kitasatosporales</taxon>
        <taxon>Streptomycetaceae</taxon>
        <taxon>Streptomyces</taxon>
    </lineage>
</organism>
<dbReference type="Proteomes" id="UP001519291">
    <property type="component" value="Unassembled WGS sequence"/>
</dbReference>
<dbReference type="EMBL" id="JAGIOH010000001">
    <property type="protein sequence ID" value="MBP2402687.1"/>
    <property type="molecule type" value="Genomic_DNA"/>
</dbReference>
<evidence type="ECO:0000313" key="2">
    <source>
        <dbReference type="Proteomes" id="UP001519291"/>
    </source>
</evidence>
<dbReference type="GeneID" id="91569015"/>
<proteinExistence type="predicted"/>
<reference evidence="1 2" key="1">
    <citation type="submission" date="2021-03" db="EMBL/GenBank/DDBJ databases">
        <title>Sequencing the genomes of 1000 actinobacteria strains.</title>
        <authorList>
            <person name="Klenk H.-P."/>
        </authorList>
    </citation>
    <scope>NUCLEOTIDE SEQUENCE [LARGE SCALE GENOMIC DNA]</scope>
    <source>
        <strain evidence="1 2">DSM 41480</strain>
    </source>
</reference>
<keyword evidence="2" id="KW-1185">Reference proteome</keyword>
<gene>
    <name evidence="1" type="ORF">JO379_002156</name>
</gene>
<dbReference type="InterPro" id="IPR046300">
    <property type="entry name" value="DUF6415"/>
</dbReference>
<accession>A0ABS4Y2I2</accession>
<dbReference type="Pfam" id="PF19979">
    <property type="entry name" value="DUF6415"/>
    <property type="match status" value="1"/>
</dbReference>
<sequence>MSIANSPANLSSAPATEPIDITQIESDVDRALSWRTVTPPFPGMAGLEPVLLRHVGQLLRFVEQRADELPRHSVGRALCDSAVNRTHEVLAAGPCGTTDQARADYVYDLGRVCSRLLGNVPGARP</sequence>
<protein>
    <submittedName>
        <fullName evidence="1">Uncharacterized protein</fullName>
    </submittedName>
</protein>
<evidence type="ECO:0000313" key="1">
    <source>
        <dbReference type="EMBL" id="MBP2402687.1"/>
    </source>
</evidence>
<name>A0ABS4Y2I2_9ACTN</name>
<dbReference type="RefSeq" id="WP_130877578.1">
    <property type="nucleotide sequence ID" value="NZ_JAGIOH010000001.1"/>
</dbReference>